<organism evidence="2 3">
    <name type="scientific">Botrytis porri</name>
    <dbReference type="NCBI Taxonomy" id="87229"/>
    <lineage>
        <taxon>Eukaryota</taxon>
        <taxon>Fungi</taxon>
        <taxon>Dikarya</taxon>
        <taxon>Ascomycota</taxon>
        <taxon>Pezizomycotina</taxon>
        <taxon>Leotiomycetes</taxon>
        <taxon>Helotiales</taxon>
        <taxon>Sclerotiniaceae</taxon>
        <taxon>Botrytis</taxon>
    </lineage>
</organism>
<dbReference type="Proteomes" id="UP000297280">
    <property type="component" value="Unassembled WGS sequence"/>
</dbReference>
<reference evidence="2 3" key="1">
    <citation type="submission" date="2017-12" db="EMBL/GenBank/DDBJ databases">
        <title>Comparative genomics of Botrytis spp.</title>
        <authorList>
            <person name="Valero-Jimenez C.A."/>
            <person name="Tapia P."/>
            <person name="Veloso J."/>
            <person name="Silva-Moreno E."/>
            <person name="Staats M."/>
            <person name="Valdes J.H."/>
            <person name="Van Kan J.A.L."/>
        </authorList>
    </citation>
    <scope>NUCLEOTIDE SEQUENCE [LARGE SCALE GENOMIC DNA]</scope>
    <source>
        <strain evidence="2 3">MUCL3349</strain>
    </source>
</reference>
<feature type="signal peptide" evidence="1">
    <location>
        <begin position="1"/>
        <end position="18"/>
    </location>
</feature>
<comment type="caution">
    <text evidence="2">The sequence shown here is derived from an EMBL/GenBank/DDBJ whole genome shotgun (WGS) entry which is preliminary data.</text>
</comment>
<keyword evidence="3" id="KW-1185">Reference proteome</keyword>
<keyword evidence="1" id="KW-0732">Signal</keyword>
<proteinExistence type="predicted"/>
<evidence type="ECO:0000313" key="3">
    <source>
        <dbReference type="Proteomes" id="UP000297280"/>
    </source>
</evidence>
<evidence type="ECO:0000313" key="2">
    <source>
        <dbReference type="EMBL" id="TGO92492.1"/>
    </source>
</evidence>
<sequence length="105" mass="11493">MGLLYALVFWMLCSPSHWFCASLYIERDTSCQASFSITQFLVTPKDIPIVTGFLTCAQSGGAALSLAIGDTVFLNTAQSGTCFQIEARLKFKDSSPVWEILSSKL</sequence>
<feature type="chain" id="PRO_5021355731" evidence="1">
    <location>
        <begin position="19"/>
        <end position="105"/>
    </location>
</feature>
<accession>A0A4Z1L6N1</accession>
<name>A0A4Z1L6N1_9HELO</name>
<gene>
    <name evidence="2" type="ORF">BPOR_0002g00390</name>
</gene>
<dbReference type="AlphaFoldDB" id="A0A4Z1L6N1"/>
<evidence type="ECO:0000256" key="1">
    <source>
        <dbReference type="SAM" id="SignalP"/>
    </source>
</evidence>
<dbReference type="EMBL" id="PQXO01000002">
    <property type="protein sequence ID" value="TGO92492.1"/>
    <property type="molecule type" value="Genomic_DNA"/>
</dbReference>
<protein>
    <submittedName>
        <fullName evidence="2">Uncharacterized protein</fullName>
    </submittedName>
</protein>